<evidence type="ECO:0000256" key="5">
    <source>
        <dbReference type="ARBA" id="ARBA00022490"/>
    </source>
</evidence>
<evidence type="ECO:0000313" key="14">
    <source>
        <dbReference type="EMBL" id="AYN65370.1"/>
    </source>
</evidence>
<organism evidence="14 15">
    <name type="scientific">Metamycoplasma hominis</name>
    <name type="common">Mycoplasma hominis</name>
    <dbReference type="NCBI Taxonomy" id="2098"/>
    <lineage>
        <taxon>Bacteria</taxon>
        <taxon>Bacillati</taxon>
        <taxon>Mycoplasmatota</taxon>
        <taxon>Mycoplasmoidales</taxon>
        <taxon>Metamycoplasmataceae</taxon>
        <taxon>Metamycoplasma</taxon>
    </lineage>
</organism>
<dbReference type="InterPro" id="IPR006700">
    <property type="entry name" value="RsmE"/>
</dbReference>
<evidence type="ECO:0000256" key="1">
    <source>
        <dbReference type="ARBA" id="ARBA00004496"/>
    </source>
</evidence>
<dbReference type="PANTHER" id="PTHR30027">
    <property type="entry name" value="RIBOSOMAL RNA SMALL SUBUNIT METHYLTRANSFERASE E"/>
    <property type="match status" value="1"/>
</dbReference>
<evidence type="ECO:0000256" key="9">
    <source>
        <dbReference type="ARBA" id="ARBA00022691"/>
    </source>
</evidence>
<dbReference type="PANTHER" id="PTHR30027:SF3">
    <property type="entry name" value="16S RRNA (URACIL(1498)-N(3))-METHYLTRANSFERASE"/>
    <property type="match status" value="1"/>
</dbReference>
<dbReference type="GO" id="GO:0005737">
    <property type="term" value="C:cytoplasm"/>
    <property type="evidence" value="ECO:0007669"/>
    <property type="project" value="UniProtKB-SubCell"/>
</dbReference>
<evidence type="ECO:0000256" key="7">
    <source>
        <dbReference type="ARBA" id="ARBA00022603"/>
    </source>
</evidence>
<evidence type="ECO:0000256" key="8">
    <source>
        <dbReference type="ARBA" id="ARBA00022679"/>
    </source>
</evidence>
<dbReference type="OrthoDB" id="9815641at2"/>
<evidence type="ECO:0000256" key="6">
    <source>
        <dbReference type="ARBA" id="ARBA00022552"/>
    </source>
</evidence>
<feature type="domain" description="Ribosomal RNA small subunit methyltransferase E methyltransferase" evidence="13">
    <location>
        <begin position="64"/>
        <end position="219"/>
    </location>
</feature>
<dbReference type="InterPro" id="IPR046886">
    <property type="entry name" value="RsmE_MTase_dom"/>
</dbReference>
<keyword evidence="5 12" id="KW-0963">Cytoplasm</keyword>
<reference evidence="14 15" key="1">
    <citation type="submission" date="2014-08" db="EMBL/GenBank/DDBJ databases">
        <authorList>
            <person name="Kuleshov K."/>
            <person name="Dedkov V."/>
            <person name="Markelov M."/>
            <person name="Pimkina E."/>
        </authorList>
    </citation>
    <scope>NUCLEOTIDE SEQUENCE [LARGE SCALE GENOMIC DNA]</scope>
    <source>
        <strain evidence="15">TOA</strain>
    </source>
</reference>
<dbReference type="AlphaFoldDB" id="A0A454C9J3"/>
<sequence>MYKFFANKLEDGIFYFSDEIQKHFKVLRFNKENIIVNYENKFYECQFVFPNSAKLIKELDINNELDYKLCVAIPLIKQNHFEIALQKAVELGAYEIYVFQSQYVDKSNLNFDSKKQRYEKIIFEACQQSFRNYIPRLHDPISFSELCALDIKNKVLAYENKKNNELIKDCQDALIIVGPEGGFSQQEIDYAISCNVQVVSLTKTILRAETALIYMLSKLN</sequence>
<comment type="subcellular location">
    <subcellularLocation>
        <location evidence="1 12">Cytoplasm</location>
    </subcellularLocation>
</comment>
<keyword evidence="6 12" id="KW-0698">rRNA processing</keyword>
<reference evidence="14 15" key="2">
    <citation type="submission" date="2018-10" db="EMBL/GenBank/DDBJ databases">
        <title>Detection and isolation of Mycoplasma hominis as a predominant microorganism from pelvic cavity of patient with salpingitis and tubo-ovarian abscess.</title>
        <authorList>
            <person name="Guschin A.E."/>
            <person name="Khayrullina G.A."/>
            <person name="Rakovskaya I.V."/>
            <person name="Shelenkov A.A."/>
            <person name="Shagin D.A."/>
        </authorList>
    </citation>
    <scope>NUCLEOTIDE SEQUENCE [LARGE SCALE GENOMIC DNA]</scope>
    <source>
        <strain evidence="15">TOA</strain>
    </source>
</reference>
<name>A0A454C9J3_METHO</name>
<evidence type="ECO:0000259" key="13">
    <source>
        <dbReference type="Pfam" id="PF04452"/>
    </source>
</evidence>
<evidence type="ECO:0000313" key="15">
    <source>
        <dbReference type="Proteomes" id="UP000029712"/>
    </source>
</evidence>
<comment type="catalytic activity">
    <reaction evidence="11 12">
        <text>uridine(1498) in 16S rRNA + S-adenosyl-L-methionine = N(3)-methyluridine(1498) in 16S rRNA + S-adenosyl-L-homocysteine + H(+)</text>
        <dbReference type="Rhea" id="RHEA:42920"/>
        <dbReference type="Rhea" id="RHEA-COMP:10283"/>
        <dbReference type="Rhea" id="RHEA-COMP:10284"/>
        <dbReference type="ChEBI" id="CHEBI:15378"/>
        <dbReference type="ChEBI" id="CHEBI:57856"/>
        <dbReference type="ChEBI" id="CHEBI:59789"/>
        <dbReference type="ChEBI" id="CHEBI:65315"/>
        <dbReference type="ChEBI" id="CHEBI:74502"/>
        <dbReference type="EC" id="2.1.1.193"/>
    </reaction>
</comment>
<keyword evidence="7 12" id="KW-0489">Methyltransferase</keyword>
<dbReference type="GO" id="GO:0070475">
    <property type="term" value="P:rRNA base methylation"/>
    <property type="evidence" value="ECO:0007669"/>
    <property type="project" value="TreeGrafter"/>
</dbReference>
<dbReference type="NCBIfam" id="TIGR00046">
    <property type="entry name" value="RsmE family RNA methyltransferase"/>
    <property type="match status" value="1"/>
</dbReference>
<dbReference type="EMBL" id="CP033021">
    <property type="protein sequence ID" value="AYN65370.1"/>
    <property type="molecule type" value="Genomic_DNA"/>
</dbReference>
<evidence type="ECO:0000256" key="3">
    <source>
        <dbReference type="ARBA" id="ARBA00012328"/>
    </source>
</evidence>
<dbReference type="GO" id="GO:0070042">
    <property type="term" value="F:rRNA (uridine-N3-)-methyltransferase activity"/>
    <property type="evidence" value="ECO:0007669"/>
    <property type="project" value="TreeGrafter"/>
</dbReference>
<accession>A0A454C9J3</accession>
<dbReference type="Proteomes" id="UP000029712">
    <property type="component" value="Chromosome"/>
</dbReference>
<proteinExistence type="inferred from homology"/>
<keyword evidence="8 12" id="KW-0808">Transferase</keyword>
<comment type="function">
    <text evidence="10 12">Specifically methylates the N3 position of the uracil ring of uridine 1498 (m3U1498) in 16S rRNA. Acts on the fully assembled 30S ribosomal subunit.</text>
</comment>
<evidence type="ECO:0000256" key="12">
    <source>
        <dbReference type="PIRNR" id="PIRNR015601"/>
    </source>
</evidence>
<evidence type="ECO:0000256" key="4">
    <source>
        <dbReference type="ARBA" id="ARBA00013673"/>
    </source>
</evidence>
<dbReference type="CDD" id="cd18084">
    <property type="entry name" value="RsmE-like"/>
    <property type="match status" value="1"/>
</dbReference>
<dbReference type="SUPFAM" id="SSF75217">
    <property type="entry name" value="alpha/beta knot"/>
    <property type="match status" value="1"/>
</dbReference>
<dbReference type="InterPro" id="IPR029026">
    <property type="entry name" value="tRNA_m1G_MTases_N"/>
</dbReference>
<evidence type="ECO:0000256" key="11">
    <source>
        <dbReference type="ARBA" id="ARBA00047944"/>
    </source>
</evidence>
<dbReference type="PIRSF" id="PIRSF015601">
    <property type="entry name" value="MTase_slr0722"/>
    <property type="match status" value="1"/>
</dbReference>
<protein>
    <recommendedName>
        <fullName evidence="4 12">Ribosomal RNA small subunit methyltransferase E</fullName>
        <ecNumber evidence="3 12">2.1.1.193</ecNumber>
    </recommendedName>
</protein>
<dbReference type="NCBIfam" id="NF008701">
    <property type="entry name" value="PRK11713.5-5"/>
    <property type="match status" value="1"/>
</dbReference>
<comment type="similarity">
    <text evidence="2 12">Belongs to the RNA methyltransferase RsmE family.</text>
</comment>
<keyword evidence="9 12" id="KW-0949">S-adenosyl-L-methionine</keyword>
<dbReference type="Gene3D" id="3.40.1280.10">
    <property type="match status" value="1"/>
</dbReference>
<dbReference type="RefSeq" id="WP_036438495.1">
    <property type="nucleotide sequence ID" value="NZ_CP033021.1"/>
</dbReference>
<evidence type="ECO:0000256" key="2">
    <source>
        <dbReference type="ARBA" id="ARBA00005528"/>
    </source>
</evidence>
<dbReference type="EC" id="2.1.1.193" evidence="3 12"/>
<dbReference type="Pfam" id="PF04452">
    <property type="entry name" value="Methyltrans_RNA"/>
    <property type="match status" value="1"/>
</dbReference>
<gene>
    <name evidence="14" type="ORF">KN71_001485</name>
</gene>
<dbReference type="InterPro" id="IPR029028">
    <property type="entry name" value="Alpha/beta_knot_MTases"/>
</dbReference>
<evidence type="ECO:0000256" key="10">
    <source>
        <dbReference type="ARBA" id="ARBA00025699"/>
    </source>
</evidence>